<dbReference type="Proteomes" id="UP000807353">
    <property type="component" value="Unassembled WGS sequence"/>
</dbReference>
<protein>
    <recommendedName>
        <fullName evidence="2">DUF6699 domain-containing protein</fullName>
    </recommendedName>
</protein>
<feature type="compositionally biased region" description="Polar residues" evidence="1">
    <location>
        <begin position="83"/>
        <end position="102"/>
    </location>
</feature>
<organism evidence="3 4">
    <name type="scientific">Collybia nuda</name>
    <dbReference type="NCBI Taxonomy" id="64659"/>
    <lineage>
        <taxon>Eukaryota</taxon>
        <taxon>Fungi</taxon>
        <taxon>Dikarya</taxon>
        <taxon>Basidiomycota</taxon>
        <taxon>Agaricomycotina</taxon>
        <taxon>Agaricomycetes</taxon>
        <taxon>Agaricomycetidae</taxon>
        <taxon>Agaricales</taxon>
        <taxon>Tricholomatineae</taxon>
        <taxon>Clitocybaceae</taxon>
        <taxon>Collybia</taxon>
    </lineage>
</organism>
<evidence type="ECO:0000313" key="4">
    <source>
        <dbReference type="Proteomes" id="UP000807353"/>
    </source>
</evidence>
<evidence type="ECO:0000256" key="1">
    <source>
        <dbReference type="SAM" id="MobiDB-lite"/>
    </source>
</evidence>
<sequence length="418" mass="44865">MASYFRHFFGVQPSLSGAQNSKSHKRSPSAPTPSVSIPDPSLSYIYAAPGTAHSSSSRTRERSNSYVARTNTPSPLRYAAYDSGSTRSKGPYDSGSTRSKAQQSRTSLPLPTPPPQPQPQQPSTQKPSRVHMYRSMGNKPGDRPAPYPIYAHSSSFGSVHSASSSSLHPGSSASGHRPPPPPRTASSGSVAPSEPRPALKQNHTWNGSSKSGPQAHVSFLNPNRRTTLHMHPLLAYSRLHRPPISYDVSYTPSSRTVVDRSTLQPVPAHTLAQPATEPATLMTLTLKSDKFPWTVTASSAGASASNKAHSGARFYLGGSSSSHAKLPNIPVTNLDVLYAIHTTLTVRVTQQEWEALGHGSRAQRKATRAYERRCMKMGGGWDGGVRRIDFLGEKTRLIGVEVDKTADGGAGKLVFGKA</sequence>
<keyword evidence="4" id="KW-1185">Reference proteome</keyword>
<dbReference type="AlphaFoldDB" id="A0A9P6CC16"/>
<dbReference type="EMBL" id="MU150303">
    <property type="protein sequence ID" value="KAF9460161.1"/>
    <property type="molecule type" value="Genomic_DNA"/>
</dbReference>
<name>A0A9P6CC16_9AGAR</name>
<proteinExistence type="predicted"/>
<feature type="compositionally biased region" description="Pro residues" evidence="1">
    <location>
        <begin position="110"/>
        <end position="120"/>
    </location>
</feature>
<feature type="compositionally biased region" description="Polar residues" evidence="1">
    <location>
        <begin position="201"/>
        <end position="212"/>
    </location>
</feature>
<dbReference type="OrthoDB" id="3242468at2759"/>
<gene>
    <name evidence="3" type="ORF">BDZ94DRAFT_1291265</name>
</gene>
<comment type="caution">
    <text evidence="3">The sequence shown here is derived from an EMBL/GenBank/DDBJ whole genome shotgun (WGS) entry which is preliminary data.</text>
</comment>
<dbReference type="InterPro" id="IPR046522">
    <property type="entry name" value="DUF6699"/>
</dbReference>
<accession>A0A9P6CC16</accession>
<feature type="region of interest" description="Disordered" evidence="1">
    <location>
        <begin position="13"/>
        <end position="219"/>
    </location>
</feature>
<reference evidence="3" key="1">
    <citation type="submission" date="2020-11" db="EMBL/GenBank/DDBJ databases">
        <authorList>
            <consortium name="DOE Joint Genome Institute"/>
            <person name="Ahrendt S."/>
            <person name="Riley R."/>
            <person name="Andreopoulos W."/>
            <person name="Labutti K."/>
            <person name="Pangilinan J."/>
            <person name="Ruiz-Duenas F.J."/>
            <person name="Barrasa J.M."/>
            <person name="Sanchez-Garcia M."/>
            <person name="Camarero S."/>
            <person name="Miyauchi S."/>
            <person name="Serrano A."/>
            <person name="Linde D."/>
            <person name="Babiker R."/>
            <person name="Drula E."/>
            <person name="Ayuso-Fernandez I."/>
            <person name="Pacheco R."/>
            <person name="Padilla G."/>
            <person name="Ferreira P."/>
            <person name="Barriuso J."/>
            <person name="Kellner H."/>
            <person name="Castanera R."/>
            <person name="Alfaro M."/>
            <person name="Ramirez L."/>
            <person name="Pisabarro A.G."/>
            <person name="Kuo A."/>
            <person name="Tritt A."/>
            <person name="Lipzen A."/>
            <person name="He G."/>
            <person name="Yan M."/>
            <person name="Ng V."/>
            <person name="Cullen D."/>
            <person name="Martin F."/>
            <person name="Rosso M.-N."/>
            <person name="Henrissat B."/>
            <person name="Hibbett D."/>
            <person name="Martinez A.T."/>
            <person name="Grigoriev I.V."/>
        </authorList>
    </citation>
    <scope>NUCLEOTIDE SEQUENCE</scope>
    <source>
        <strain evidence="3">CBS 247.69</strain>
    </source>
</reference>
<feature type="compositionally biased region" description="Low complexity" evidence="1">
    <location>
        <begin position="151"/>
        <end position="176"/>
    </location>
</feature>
<evidence type="ECO:0000313" key="3">
    <source>
        <dbReference type="EMBL" id="KAF9460161.1"/>
    </source>
</evidence>
<dbReference type="Pfam" id="PF20415">
    <property type="entry name" value="DUF6699"/>
    <property type="match status" value="1"/>
</dbReference>
<feature type="domain" description="DUF6699" evidence="2">
    <location>
        <begin position="244"/>
        <end position="402"/>
    </location>
</feature>
<evidence type="ECO:0000259" key="2">
    <source>
        <dbReference type="Pfam" id="PF20415"/>
    </source>
</evidence>